<dbReference type="InterPro" id="IPR052802">
    <property type="entry name" value="KNTC1"/>
</dbReference>
<evidence type="ECO:0000313" key="4">
    <source>
        <dbReference type="Proteomes" id="UP001566132"/>
    </source>
</evidence>
<dbReference type="PANTHER" id="PTHR15688:SF1">
    <property type="entry name" value="KINETOCHORE-ASSOCIATED PROTEIN 1"/>
    <property type="match status" value="1"/>
</dbReference>
<accession>A0ABD1EPB0</accession>
<evidence type="ECO:0000259" key="1">
    <source>
        <dbReference type="Pfam" id="PF10493"/>
    </source>
</evidence>
<sequence length="1109" mass="128794">MMREFIVQGHTETAMALMSQKEPAYLIELGKKTLEFIIFIGSQNSTDVNLRNTCCGMLNRLWHKLSAICNNNVQQEILLRDIRIAKALYVVNEMCGMEINYSSLLWCKKQDLDRLLTCMINELPENDLSDYKTLIGNCTKLASCLQQPLPFIFLKIMTLGGNLNMLLKIGENLWEISVNADLLIKGALVLLSYSRQDSINIENETFMNVIVAAQANQINSQEDMEVIKLSRKLCVKALLSHNKTNDCTLSLILEVIQWIDNLYYLSHINANVQLQIDPQRIYVGHWFSPNRSIGFIFHINNLLNSNSDFSYFKSSELINRDQLANDLENFICDTRTLLKQEQYMIAYNIVKMVQQTSLKYEETREVISKTLQTFMSETIIPEVIVSLLAEHTIDENLVFSLMLNFDADMIQNQVRMYLLKYKKQPNKLGNIAKIGRSLLANKGIDHGIQDLLNIEKKCKWWFKIKETAINYSIFFTNSPEKLLNTLIKNDLIATDNLQEYCTDFQLNLQECYLKYIKTVLLKWQPDVEYIKEINGKEDIIIKNSEADLEAVVLKVLNHIHDKNEILKLIDQIWPLINFYYYEVYLALISIRTIVSTGEDAFAKVYKPLLSFLKSYKRVSAPSHTETEQWYASQLHKTILDPLSKYRLPLSTSFLSKDIWTIIKQEVNLNTYKQWFKVSEFLKDHLDPRDICTYAINSILPNGSAATWSNDWDLTSKYDEDICKVDECAENMQDYERATVAINALMHGVPPGADKVQIAELAFKYAELYFRTFPNEEVEKIFNKVKQRYFNYTAIHILHKYELANNRCLEQVSQPILLIGELYKDPRIDSYFDDISFELPDINSAVQELCHFFELDFTHECKNILKALWTVESPLIFDCKRLSRKNLSSNLKRACYVCNSDPAFWQRFAWKHITSNNEDLSLKANAIICLYYISNENMGEFLDVNLGDFIDYMSKICLIAKLGDLGIPCMSVEELDSQNQKRLLKQLAKIPNQLAIKCIAMLCKIYGYDDIKYWEYIVNSAIEFHTVSELREYLEFLSNRCVCDYIKKGWQTVLSKAFAKFDWKTLSEAEIFLLLEASPVFELNLKPFMEICMHNNRPDIAAILKQFSKN</sequence>
<organism evidence="3 4">
    <name type="scientific">Hypothenemus hampei</name>
    <name type="common">Coffee berry borer</name>
    <dbReference type="NCBI Taxonomy" id="57062"/>
    <lineage>
        <taxon>Eukaryota</taxon>
        <taxon>Metazoa</taxon>
        <taxon>Ecdysozoa</taxon>
        <taxon>Arthropoda</taxon>
        <taxon>Hexapoda</taxon>
        <taxon>Insecta</taxon>
        <taxon>Pterygota</taxon>
        <taxon>Neoptera</taxon>
        <taxon>Endopterygota</taxon>
        <taxon>Coleoptera</taxon>
        <taxon>Polyphaga</taxon>
        <taxon>Cucujiformia</taxon>
        <taxon>Curculionidae</taxon>
        <taxon>Scolytinae</taxon>
        <taxon>Hypothenemus</taxon>
    </lineage>
</organism>
<dbReference type="PANTHER" id="PTHR15688">
    <property type="entry name" value="KINETOCHORE-ASSOCIATED PROTEIN 1"/>
    <property type="match status" value="1"/>
</dbReference>
<dbReference type="InterPro" id="IPR019527">
    <property type="entry name" value="RZZ-complex_KNTC1/ROD_C"/>
</dbReference>
<name>A0ABD1EPB0_HYPHA</name>
<evidence type="ECO:0000313" key="3">
    <source>
        <dbReference type="EMBL" id="KAL1498340.1"/>
    </source>
</evidence>
<dbReference type="Pfam" id="PF24515">
    <property type="entry name" value="ARM_KNTC1_3rd"/>
    <property type="match status" value="1"/>
</dbReference>
<feature type="domain" description="RZZ complex subunit KNTC1/ROD C-terminal" evidence="1">
    <location>
        <begin position="638"/>
        <end position="1103"/>
    </location>
</feature>
<reference evidence="3 4" key="1">
    <citation type="submission" date="2024-05" db="EMBL/GenBank/DDBJ databases">
        <title>Genetic variation in Jamaican populations of the coffee berry borer (Hypothenemus hampei).</title>
        <authorList>
            <person name="Errbii M."/>
            <person name="Myrie A."/>
        </authorList>
    </citation>
    <scope>NUCLEOTIDE SEQUENCE [LARGE SCALE GENOMIC DNA]</scope>
    <source>
        <strain evidence="3">JA-Hopewell-2020-01-JO</strain>
        <tissue evidence="3">Whole body</tissue>
    </source>
</reference>
<dbReference type="Proteomes" id="UP001566132">
    <property type="component" value="Unassembled WGS sequence"/>
</dbReference>
<dbReference type="EMBL" id="JBDJPC010000006">
    <property type="protein sequence ID" value="KAL1498340.1"/>
    <property type="molecule type" value="Genomic_DNA"/>
</dbReference>
<proteinExistence type="predicted"/>
<comment type="caution">
    <text evidence="3">The sequence shown here is derived from an EMBL/GenBank/DDBJ whole genome shotgun (WGS) entry which is preliminary data.</text>
</comment>
<feature type="domain" description="KNTC1 third ARM-repeats" evidence="2">
    <location>
        <begin position="382"/>
        <end position="583"/>
    </location>
</feature>
<evidence type="ECO:0000259" key="2">
    <source>
        <dbReference type="Pfam" id="PF24515"/>
    </source>
</evidence>
<evidence type="ECO:0008006" key="5">
    <source>
        <dbReference type="Google" id="ProtNLM"/>
    </source>
</evidence>
<protein>
    <recommendedName>
        <fullName evidence="5">RZZ complex subunit KNTC1/ROD C-terminal domain-containing protein</fullName>
    </recommendedName>
</protein>
<dbReference type="InterPro" id="IPR055405">
    <property type="entry name" value="ARM_KNTC1_3rd"/>
</dbReference>
<dbReference type="AlphaFoldDB" id="A0ABD1EPB0"/>
<keyword evidence="4" id="KW-1185">Reference proteome</keyword>
<dbReference type="Pfam" id="PF10493">
    <property type="entry name" value="Rod_C"/>
    <property type="match status" value="1"/>
</dbReference>
<gene>
    <name evidence="3" type="ORF">ABEB36_009153</name>
</gene>